<dbReference type="Pfam" id="PF00266">
    <property type="entry name" value="Aminotran_5"/>
    <property type="match status" value="1"/>
</dbReference>
<dbReference type="EMBL" id="MFAF01000029">
    <property type="protein sequence ID" value="OGD78629.1"/>
    <property type="molecule type" value="Genomic_DNA"/>
</dbReference>
<dbReference type="SUPFAM" id="SSF53383">
    <property type="entry name" value="PLP-dependent transferases"/>
    <property type="match status" value="1"/>
</dbReference>
<reference evidence="2 3" key="1">
    <citation type="journal article" date="2016" name="Nat. Commun.">
        <title>Thousands of microbial genomes shed light on interconnected biogeochemical processes in an aquifer system.</title>
        <authorList>
            <person name="Anantharaman K."/>
            <person name="Brown C.T."/>
            <person name="Hug L.A."/>
            <person name="Sharon I."/>
            <person name="Castelle C.J."/>
            <person name="Probst A.J."/>
            <person name="Thomas B.C."/>
            <person name="Singh A."/>
            <person name="Wilkins M.J."/>
            <person name="Karaoz U."/>
            <person name="Brodie E.L."/>
            <person name="Williams K.H."/>
            <person name="Hubbard S.S."/>
            <person name="Banfield J.F."/>
        </authorList>
    </citation>
    <scope>NUCLEOTIDE SEQUENCE [LARGE SCALE GENOMIC DNA]</scope>
</reference>
<dbReference type="PANTHER" id="PTHR43586">
    <property type="entry name" value="CYSTEINE DESULFURASE"/>
    <property type="match status" value="1"/>
</dbReference>
<name>A0A1F5FG49_9BACT</name>
<dbReference type="Proteomes" id="UP000177187">
    <property type="component" value="Unassembled WGS sequence"/>
</dbReference>
<evidence type="ECO:0000259" key="1">
    <source>
        <dbReference type="Pfam" id="PF00266"/>
    </source>
</evidence>
<dbReference type="Gene3D" id="3.90.1150.10">
    <property type="entry name" value="Aspartate Aminotransferase, domain 1"/>
    <property type="match status" value="1"/>
</dbReference>
<evidence type="ECO:0000313" key="3">
    <source>
        <dbReference type="Proteomes" id="UP000177187"/>
    </source>
</evidence>
<dbReference type="PANTHER" id="PTHR43586:SF15">
    <property type="entry name" value="BLR3095 PROTEIN"/>
    <property type="match status" value="1"/>
</dbReference>
<dbReference type="Gene3D" id="3.40.640.10">
    <property type="entry name" value="Type I PLP-dependent aspartate aminotransferase-like (Major domain)"/>
    <property type="match status" value="1"/>
</dbReference>
<organism evidence="2 3">
    <name type="scientific">Candidatus Coatesbacteria bacterium RBG_13_66_14</name>
    <dbReference type="NCBI Taxonomy" id="1817816"/>
    <lineage>
        <taxon>Bacteria</taxon>
        <taxon>Candidatus Coatesiibacteriota</taxon>
    </lineage>
</organism>
<dbReference type="InterPro" id="IPR000192">
    <property type="entry name" value="Aminotrans_V_dom"/>
</dbReference>
<dbReference type="AlphaFoldDB" id="A0A1F5FG49"/>
<protein>
    <recommendedName>
        <fullName evidence="1">Aminotransferase class V domain-containing protein</fullName>
    </recommendedName>
</protein>
<evidence type="ECO:0000313" key="2">
    <source>
        <dbReference type="EMBL" id="OGD78629.1"/>
    </source>
</evidence>
<accession>A0A1F5FG49</accession>
<feature type="domain" description="Aminotransferase class V" evidence="1">
    <location>
        <begin position="60"/>
        <end position="375"/>
    </location>
</feature>
<comment type="caution">
    <text evidence="2">The sequence shown here is derived from an EMBL/GenBank/DDBJ whole genome shotgun (WGS) entry which is preliminary data.</text>
</comment>
<dbReference type="InterPro" id="IPR015424">
    <property type="entry name" value="PyrdxlP-dep_Trfase"/>
</dbReference>
<proteinExistence type="predicted"/>
<sequence>MNDTLARFREERGKFPVTRRYAYLNHAGRGPLSPPAHAVMGRITDEMLYVHPDQLPGMIEDFRRTRSSIAELIGAPATSIGLVPNTSSGIAMAAGSLPIQSGDNVICARGEFPANVYPWLNLTRRGVEVRFLENRPGGITVDQVREAMDSRTRVVALSWVGFSDGARIDAAAVGALCAERGIFFVVDAIQGVGALRVDLEGMDVLVSGGGKWTLAPQGSGFVYIRPSLVENLHPDRVGWLSMASMAELDDLNALTEYRFELVGDARRVETGSNDLLTQTALGESCRYLAELGPAAVEERIIALADYLIEGLRSRGYPIVTPLVEGRRSGIVCFGVEDAVGLVERLIERDVIVSAREGNVRAGIHFYNDEDDVDRLLAEL</sequence>
<gene>
    <name evidence="2" type="ORF">A2Y64_04800</name>
</gene>
<dbReference type="InterPro" id="IPR015421">
    <property type="entry name" value="PyrdxlP-dep_Trfase_major"/>
</dbReference>
<dbReference type="InterPro" id="IPR015422">
    <property type="entry name" value="PyrdxlP-dep_Trfase_small"/>
</dbReference>
<dbReference type="STRING" id="1817816.A2Y64_04800"/>